<dbReference type="EMBL" id="LGCM01000065">
    <property type="protein sequence ID" value="KPL75794.1"/>
    <property type="molecule type" value="Genomic_DNA"/>
</dbReference>
<keyword evidence="3" id="KW-1185">Reference proteome</keyword>
<dbReference type="AlphaFoldDB" id="A0A0N8GMN5"/>
<dbReference type="InterPro" id="IPR036291">
    <property type="entry name" value="NAD(P)-bd_dom_sf"/>
</dbReference>
<gene>
    <name evidence="2" type="ORF">ADN01_17565</name>
</gene>
<dbReference type="SUPFAM" id="SSF51735">
    <property type="entry name" value="NAD(P)-binding Rossmann-fold domains"/>
    <property type="match status" value="1"/>
</dbReference>
<comment type="caution">
    <text evidence="2">The sequence shown here is derived from an EMBL/GenBank/DDBJ whole genome shotgun (WGS) entry which is preliminary data.</text>
</comment>
<dbReference type="PANTHER" id="PTHR43157:SF31">
    <property type="entry name" value="PHOSPHATIDYLINOSITOL-GLYCAN BIOSYNTHESIS CLASS F PROTEIN"/>
    <property type="match status" value="1"/>
</dbReference>
<evidence type="ECO:0000313" key="3">
    <source>
        <dbReference type="Proteomes" id="UP000050501"/>
    </source>
</evidence>
<dbReference type="PANTHER" id="PTHR43157">
    <property type="entry name" value="PHOSPHATIDYLINOSITOL-GLYCAN BIOSYNTHESIS CLASS F PROTEIN-RELATED"/>
    <property type="match status" value="1"/>
</dbReference>
<dbReference type="STRING" id="229921.ADN01_17565"/>
<evidence type="ECO:0008006" key="4">
    <source>
        <dbReference type="Google" id="ProtNLM"/>
    </source>
</evidence>
<dbReference type="Proteomes" id="UP000050501">
    <property type="component" value="Unassembled WGS sequence"/>
</dbReference>
<evidence type="ECO:0000256" key="1">
    <source>
        <dbReference type="ARBA" id="ARBA00023002"/>
    </source>
</evidence>
<reference evidence="2 3" key="1">
    <citation type="submission" date="2015-07" db="EMBL/GenBank/DDBJ databases">
        <title>Genome sequence of Levilinea saccharolytica DSM 16555.</title>
        <authorList>
            <person name="Hemp J."/>
            <person name="Ward L.M."/>
            <person name="Pace L.A."/>
            <person name="Fischer W.W."/>
        </authorList>
    </citation>
    <scope>NUCLEOTIDE SEQUENCE [LARGE SCALE GENOMIC DNA]</scope>
    <source>
        <strain evidence="2 3">KIBI-1</strain>
    </source>
</reference>
<proteinExistence type="predicted"/>
<dbReference type="Pfam" id="PF00106">
    <property type="entry name" value="adh_short"/>
    <property type="match status" value="1"/>
</dbReference>
<protein>
    <recommendedName>
        <fullName evidence="4">Short-chain dehydrogenase</fullName>
    </recommendedName>
</protein>
<sequence length="288" mass="31086">MVGKTVVVSGATSGIGWESLLALAGQGAAVIGIGRSAERCQQAEARLRAAYPQVRAAYCLADLSSQAQVRRAAAEIRGLLAGGDFPPLAALVNNAGIYAERRVWTEDGVESTFAVNHLAAFLLTAELMDALRAAPGGGRVVTVSSASHYRTWMNPERAARPRLYLGLWAYKVSKLANVLFTYELNRRFPPQEVRAFAVDPGLIRTDIGVKGPRGISSWVWAQRAKKGRPPQVPAQTVVYLCAQAALQTSADFYWRDLQSKTPSRTAQRADLAAELWAVSRALCGMTGE</sequence>
<organism evidence="2 3">
    <name type="scientific">Levilinea saccharolytica</name>
    <dbReference type="NCBI Taxonomy" id="229921"/>
    <lineage>
        <taxon>Bacteria</taxon>
        <taxon>Bacillati</taxon>
        <taxon>Chloroflexota</taxon>
        <taxon>Anaerolineae</taxon>
        <taxon>Anaerolineales</taxon>
        <taxon>Anaerolineaceae</taxon>
        <taxon>Levilinea</taxon>
    </lineage>
</organism>
<accession>A0A0N8GMN5</accession>
<evidence type="ECO:0000313" key="2">
    <source>
        <dbReference type="EMBL" id="KPL75794.1"/>
    </source>
</evidence>
<name>A0A0N8GMN5_9CHLR</name>
<keyword evidence="1" id="KW-0560">Oxidoreductase</keyword>
<dbReference type="GO" id="GO:0016491">
    <property type="term" value="F:oxidoreductase activity"/>
    <property type="evidence" value="ECO:0007669"/>
    <property type="project" value="UniProtKB-KW"/>
</dbReference>
<dbReference type="PRINTS" id="PR00081">
    <property type="entry name" value="GDHRDH"/>
</dbReference>
<dbReference type="Gene3D" id="3.40.50.720">
    <property type="entry name" value="NAD(P)-binding Rossmann-like Domain"/>
    <property type="match status" value="1"/>
</dbReference>
<dbReference type="InterPro" id="IPR002347">
    <property type="entry name" value="SDR_fam"/>
</dbReference>